<dbReference type="EMBL" id="JANPWB010000011">
    <property type="protein sequence ID" value="KAJ1132301.1"/>
    <property type="molecule type" value="Genomic_DNA"/>
</dbReference>
<evidence type="ECO:0000313" key="2">
    <source>
        <dbReference type="Proteomes" id="UP001066276"/>
    </source>
</evidence>
<keyword evidence="2" id="KW-1185">Reference proteome</keyword>
<protein>
    <submittedName>
        <fullName evidence="1">Uncharacterized protein</fullName>
    </submittedName>
</protein>
<accession>A0AAV7PW28</accession>
<reference evidence="1" key="1">
    <citation type="journal article" date="2022" name="bioRxiv">
        <title>Sequencing and chromosome-scale assembly of the giantPleurodeles waltlgenome.</title>
        <authorList>
            <person name="Brown T."/>
            <person name="Elewa A."/>
            <person name="Iarovenko S."/>
            <person name="Subramanian E."/>
            <person name="Araus A.J."/>
            <person name="Petzold A."/>
            <person name="Susuki M."/>
            <person name="Suzuki K.-i.T."/>
            <person name="Hayashi T."/>
            <person name="Toyoda A."/>
            <person name="Oliveira C."/>
            <person name="Osipova E."/>
            <person name="Leigh N.D."/>
            <person name="Simon A."/>
            <person name="Yun M.H."/>
        </authorList>
    </citation>
    <scope>NUCLEOTIDE SEQUENCE</scope>
    <source>
        <strain evidence="1">20211129_DDA</strain>
        <tissue evidence="1">Liver</tissue>
    </source>
</reference>
<sequence length="176" mass="19068">MGVMAVQDERGTFDGIQAVVQICDLSWKPAMSAWIDLESADRSEILESMAYRRWPTAVSSCRIRSMAVSERVSTKASIELGQRVTADEDIGCGCEIASEKSSCRVDQPDVLLEGISMKGRTNSAKRAVRAQSQRLSVRGAAAPVGARGLAKYPNFITSKGHSCGTQRRMSHLKMGG</sequence>
<dbReference type="Proteomes" id="UP001066276">
    <property type="component" value="Chromosome 7"/>
</dbReference>
<comment type="caution">
    <text evidence="1">The sequence shown here is derived from an EMBL/GenBank/DDBJ whole genome shotgun (WGS) entry which is preliminary data.</text>
</comment>
<organism evidence="1 2">
    <name type="scientific">Pleurodeles waltl</name>
    <name type="common">Iberian ribbed newt</name>
    <dbReference type="NCBI Taxonomy" id="8319"/>
    <lineage>
        <taxon>Eukaryota</taxon>
        <taxon>Metazoa</taxon>
        <taxon>Chordata</taxon>
        <taxon>Craniata</taxon>
        <taxon>Vertebrata</taxon>
        <taxon>Euteleostomi</taxon>
        <taxon>Amphibia</taxon>
        <taxon>Batrachia</taxon>
        <taxon>Caudata</taxon>
        <taxon>Salamandroidea</taxon>
        <taxon>Salamandridae</taxon>
        <taxon>Pleurodelinae</taxon>
        <taxon>Pleurodeles</taxon>
    </lineage>
</organism>
<dbReference type="AlphaFoldDB" id="A0AAV7PW28"/>
<name>A0AAV7PW28_PLEWA</name>
<evidence type="ECO:0000313" key="1">
    <source>
        <dbReference type="EMBL" id="KAJ1132301.1"/>
    </source>
</evidence>
<proteinExistence type="predicted"/>
<gene>
    <name evidence="1" type="ORF">NDU88_010627</name>
</gene>